<dbReference type="CDD" id="cd01741">
    <property type="entry name" value="GATase1_1"/>
    <property type="match status" value="1"/>
</dbReference>
<gene>
    <name evidence="2" type="ORF">LX12_004193</name>
</gene>
<dbReference type="InterPro" id="IPR017926">
    <property type="entry name" value="GATASE"/>
</dbReference>
<protein>
    <submittedName>
        <fullName evidence="2">GMP synthase - Glutamine amidotransferase</fullName>
    </submittedName>
</protein>
<keyword evidence="2" id="KW-0315">Glutamine amidotransferase</keyword>
<dbReference type="Gene3D" id="3.40.50.880">
    <property type="match status" value="1"/>
</dbReference>
<sequence>MTSTTALVLAHEDDRDRGRVEAGSLADALRARGLTPLVAHPSDDLPDPATVEAVVVLGSVDSAYDDSLSWLAAERAYLDRVVDAGTPTLGVCFGGQVLSRVLGGVVERSPHPEVGFVDLVPDGAAASWIDDGPWMQWHFDHFSLPPGARRLAHNDAGLQAFVRGRVVGTQFHPEITAASFAAWRMGWTRESEQEVQRDFGIDVDELGARIEADRGSLTARCARLLDGVLDGGLLEN</sequence>
<dbReference type="PANTHER" id="PTHR42695:SF5">
    <property type="entry name" value="GLUTAMINE AMIDOTRANSFERASE YLR126C-RELATED"/>
    <property type="match status" value="1"/>
</dbReference>
<proteinExistence type="predicted"/>
<dbReference type="RefSeq" id="WP_253656549.1">
    <property type="nucleotide sequence ID" value="NZ_BAAAOE010000007.1"/>
</dbReference>
<comment type="caution">
    <text evidence="2">The sequence shown here is derived from an EMBL/GenBank/DDBJ whole genome shotgun (WGS) entry which is preliminary data.</text>
</comment>
<accession>A0ABT1H6V0</accession>
<name>A0ABT1H6V0_9NOCA</name>
<reference evidence="2 3" key="1">
    <citation type="submission" date="2022-06" db="EMBL/GenBank/DDBJ databases">
        <title>Genomic Encyclopedia of Archaeal and Bacterial Type Strains, Phase II (KMG-II): from individual species to whole genera.</title>
        <authorList>
            <person name="Goeker M."/>
        </authorList>
    </citation>
    <scope>NUCLEOTIDE SEQUENCE [LARGE SCALE GENOMIC DNA]</scope>
    <source>
        <strain evidence="2 3">DSM 45037</strain>
    </source>
</reference>
<dbReference type="Proteomes" id="UP001205740">
    <property type="component" value="Unassembled WGS sequence"/>
</dbReference>
<evidence type="ECO:0000313" key="2">
    <source>
        <dbReference type="EMBL" id="MCP2162980.1"/>
    </source>
</evidence>
<dbReference type="PANTHER" id="PTHR42695">
    <property type="entry name" value="GLUTAMINE AMIDOTRANSFERASE YLR126C-RELATED"/>
    <property type="match status" value="1"/>
</dbReference>
<evidence type="ECO:0000313" key="3">
    <source>
        <dbReference type="Proteomes" id="UP001205740"/>
    </source>
</evidence>
<evidence type="ECO:0000259" key="1">
    <source>
        <dbReference type="Pfam" id="PF00117"/>
    </source>
</evidence>
<dbReference type="Pfam" id="PF00117">
    <property type="entry name" value="GATase"/>
    <property type="match status" value="1"/>
</dbReference>
<dbReference type="EMBL" id="JAMTCG010000010">
    <property type="protein sequence ID" value="MCP2162980.1"/>
    <property type="molecule type" value="Genomic_DNA"/>
</dbReference>
<dbReference type="InterPro" id="IPR029062">
    <property type="entry name" value="Class_I_gatase-like"/>
</dbReference>
<dbReference type="SUPFAM" id="SSF52317">
    <property type="entry name" value="Class I glutamine amidotransferase-like"/>
    <property type="match status" value="1"/>
</dbReference>
<organism evidence="2 3">
    <name type="scientific">Williamsia serinedens</name>
    <dbReference type="NCBI Taxonomy" id="391736"/>
    <lineage>
        <taxon>Bacteria</taxon>
        <taxon>Bacillati</taxon>
        <taxon>Actinomycetota</taxon>
        <taxon>Actinomycetes</taxon>
        <taxon>Mycobacteriales</taxon>
        <taxon>Nocardiaceae</taxon>
        <taxon>Williamsia</taxon>
    </lineage>
</organism>
<feature type="domain" description="Glutamine amidotransferase" evidence="1">
    <location>
        <begin position="24"/>
        <end position="177"/>
    </location>
</feature>
<keyword evidence="3" id="KW-1185">Reference proteome</keyword>
<dbReference type="InterPro" id="IPR044992">
    <property type="entry name" value="ChyE-like"/>
</dbReference>
<dbReference type="PROSITE" id="PS51273">
    <property type="entry name" value="GATASE_TYPE_1"/>
    <property type="match status" value="1"/>
</dbReference>